<evidence type="ECO:0000313" key="2">
    <source>
        <dbReference type="Proteomes" id="UP001582793"/>
    </source>
</evidence>
<evidence type="ECO:0000313" key="1">
    <source>
        <dbReference type="EMBL" id="MFB6396797.1"/>
    </source>
</evidence>
<keyword evidence="2" id="KW-1185">Reference proteome</keyword>
<sequence>MVDVTALATDRIGAPAASQAASARFAAHMIAVAPQATVTRR</sequence>
<gene>
    <name evidence="1" type="ORF">AAFH96_27375</name>
</gene>
<dbReference type="RefSeq" id="WP_364219424.1">
    <property type="nucleotide sequence ID" value="NZ_JBCGDC010000107.1"/>
</dbReference>
<protein>
    <submittedName>
        <fullName evidence="1">Uncharacterized protein</fullName>
    </submittedName>
</protein>
<reference evidence="1 2" key="1">
    <citation type="submission" date="2024-04" db="EMBL/GenBank/DDBJ databases">
        <title>Polymorphospora sp. isolated from Baiyangdian Lake in Xiong'an New Area.</title>
        <authorList>
            <person name="Zhang X."/>
            <person name="Liu J."/>
        </authorList>
    </citation>
    <scope>NUCLEOTIDE SEQUENCE [LARGE SCALE GENOMIC DNA]</scope>
    <source>
        <strain evidence="1 2">2-325</strain>
    </source>
</reference>
<dbReference type="Proteomes" id="UP001582793">
    <property type="component" value="Unassembled WGS sequence"/>
</dbReference>
<organism evidence="1 2">
    <name type="scientific">Polymorphospora lycopeni</name>
    <dbReference type="NCBI Taxonomy" id="3140240"/>
    <lineage>
        <taxon>Bacteria</taxon>
        <taxon>Bacillati</taxon>
        <taxon>Actinomycetota</taxon>
        <taxon>Actinomycetes</taxon>
        <taxon>Micromonosporales</taxon>
        <taxon>Micromonosporaceae</taxon>
        <taxon>Polymorphospora</taxon>
    </lineage>
</organism>
<proteinExistence type="predicted"/>
<comment type="caution">
    <text evidence="1">The sequence shown here is derived from an EMBL/GenBank/DDBJ whole genome shotgun (WGS) entry which is preliminary data.</text>
</comment>
<dbReference type="EMBL" id="JBCGDC010000107">
    <property type="protein sequence ID" value="MFB6396797.1"/>
    <property type="molecule type" value="Genomic_DNA"/>
</dbReference>
<accession>A0ABV5CXV5</accession>
<name>A0ABV5CXV5_9ACTN</name>